<dbReference type="CDD" id="cd04301">
    <property type="entry name" value="NAT_SF"/>
    <property type="match status" value="1"/>
</dbReference>
<dbReference type="EC" id="2.3.-.-" evidence="2"/>
<protein>
    <submittedName>
        <fullName evidence="2">GNAT family N-acetyltransferase</fullName>
        <ecNumber evidence="2">2.3.-.-</ecNumber>
    </submittedName>
</protein>
<keyword evidence="2" id="KW-0012">Acyltransferase</keyword>
<dbReference type="Proteomes" id="UP001597318">
    <property type="component" value="Unassembled WGS sequence"/>
</dbReference>
<keyword evidence="2" id="KW-0808">Transferase</keyword>
<dbReference type="Pfam" id="PF00583">
    <property type="entry name" value="Acetyltransf_1"/>
    <property type="match status" value="1"/>
</dbReference>
<proteinExistence type="predicted"/>
<comment type="caution">
    <text evidence="2">The sequence shown here is derived from an EMBL/GenBank/DDBJ whole genome shotgun (WGS) entry which is preliminary data.</text>
</comment>
<dbReference type="RefSeq" id="WP_379053436.1">
    <property type="nucleotide sequence ID" value="NZ_CP095551.1"/>
</dbReference>
<accession>A0ABW5C6M2</accession>
<dbReference type="Gene3D" id="3.40.630.30">
    <property type="match status" value="1"/>
</dbReference>
<reference evidence="3" key="1">
    <citation type="journal article" date="2019" name="Int. J. Syst. Evol. Microbiol.">
        <title>The Global Catalogue of Microorganisms (GCM) 10K type strain sequencing project: providing services to taxonomists for standard genome sequencing and annotation.</title>
        <authorList>
            <consortium name="The Broad Institute Genomics Platform"/>
            <consortium name="The Broad Institute Genome Sequencing Center for Infectious Disease"/>
            <person name="Wu L."/>
            <person name="Ma J."/>
        </authorList>
    </citation>
    <scope>NUCLEOTIDE SEQUENCE [LARGE SCALE GENOMIC DNA]</scope>
    <source>
        <strain evidence="3">CGMCC 1.15474</strain>
    </source>
</reference>
<name>A0ABW5C6M2_9BACI</name>
<dbReference type="InterPro" id="IPR000182">
    <property type="entry name" value="GNAT_dom"/>
</dbReference>
<sequence length="173" mass="19820">MTEGSEVSIRTGQIDDAISILDIQRDVITENKYLISEIGECNKTLEKQRIWIQKILDNHRETLIIAEKDEKVIGFIAFESPNLKRLAHTGTFETMIYRDYRGLGIGKMLISELLAWAENNPLIEKVSLGVLSTNNRAISLYKSMGFVEEGRKTKEIKVSENEYADDILMYKFV</sequence>
<evidence type="ECO:0000313" key="2">
    <source>
        <dbReference type="EMBL" id="MFD2216608.1"/>
    </source>
</evidence>
<dbReference type="PANTHER" id="PTHR43415">
    <property type="entry name" value="SPERMIDINE N(1)-ACETYLTRANSFERASE"/>
    <property type="match status" value="1"/>
</dbReference>
<dbReference type="InterPro" id="IPR016181">
    <property type="entry name" value="Acyl_CoA_acyltransferase"/>
</dbReference>
<keyword evidence="3" id="KW-1185">Reference proteome</keyword>
<dbReference type="SUPFAM" id="SSF55729">
    <property type="entry name" value="Acyl-CoA N-acyltransferases (Nat)"/>
    <property type="match status" value="1"/>
</dbReference>
<dbReference type="PROSITE" id="PS51186">
    <property type="entry name" value="GNAT"/>
    <property type="match status" value="1"/>
</dbReference>
<organism evidence="2 3">
    <name type="scientific">Metabacillus endolithicus</name>
    <dbReference type="NCBI Taxonomy" id="1535204"/>
    <lineage>
        <taxon>Bacteria</taxon>
        <taxon>Bacillati</taxon>
        <taxon>Bacillota</taxon>
        <taxon>Bacilli</taxon>
        <taxon>Bacillales</taxon>
        <taxon>Bacillaceae</taxon>
        <taxon>Metabacillus</taxon>
    </lineage>
</organism>
<gene>
    <name evidence="2" type="ORF">ACFSKK_23315</name>
</gene>
<evidence type="ECO:0000313" key="3">
    <source>
        <dbReference type="Proteomes" id="UP001597318"/>
    </source>
</evidence>
<dbReference type="PANTHER" id="PTHR43415:SF3">
    <property type="entry name" value="GNAT-FAMILY ACETYLTRANSFERASE"/>
    <property type="match status" value="1"/>
</dbReference>
<feature type="domain" description="N-acetyltransferase" evidence="1">
    <location>
        <begin position="7"/>
        <end position="173"/>
    </location>
</feature>
<dbReference type="EMBL" id="JBHUIK010000007">
    <property type="protein sequence ID" value="MFD2216608.1"/>
    <property type="molecule type" value="Genomic_DNA"/>
</dbReference>
<evidence type="ECO:0000259" key="1">
    <source>
        <dbReference type="PROSITE" id="PS51186"/>
    </source>
</evidence>
<dbReference type="GO" id="GO:0016746">
    <property type="term" value="F:acyltransferase activity"/>
    <property type="evidence" value="ECO:0007669"/>
    <property type="project" value="UniProtKB-KW"/>
</dbReference>